<reference evidence="1" key="1">
    <citation type="submission" date="2021-01" db="EMBL/GenBank/DDBJ databases">
        <authorList>
            <person name="Corre E."/>
            <person name="Pelletier E."/>
            <person name="Niang G."/>
            <person name="Scheremetjew M."/>
            <person name="Finn R."/>
            <person name="Kale V."/>
            <person name="Holt S."/>
            <person name="Cochrane G."/>
            <person name="Meng A."/>
            <person name="Brown T."/>
            <person name="Cohen L."/>
        </authorList>
    </citation>
    <scope>NUCLEOTIDE SEQUENCE</scope>
    <source>
        <strain evidence="1">NIES-381</strain>
    </source>
</reference>
<gene>
    <name evidence="1" type="ORF">EGYM00392_LOCUS52455</name>
</gene>
<evidence type="ECO:0000313" key="1">
    <source>
        <dbReference type="EMBL" id="CAD9041280.1"/>
    </source>
</evidence>
<accession>A0A7S1JEK8</accession>
<sequence>MESSHAHVDSLEKITAWKLRVKRENKIHDLHEFRTDPAPLPISFKTSSKEIGGTWRQGKLPKIKAAGASTIVAQDKFEFGSEAVPWVPQSKTIGQLCKHVQPAGPRFNRKNYDSSMYAKDLQDGGLY</sequence>
<dbReference type="EMBL" id="HBGA01143435">
    <property type="protein sequence ID" value="CAD9041280.1"/>
    <property type="molecule type" value="Transcribed_RNA"/>
</dbReference>
<dbReference type="AlphaFoldDB" id="A0A7S1JEK8"/>
<name>A0A7S1JEK8_9EUGL</name>
<proteinExistence type="predicted"/>
<organism evidence="1">
    <name type="scientific">Eutreptiella gymnastica</name>
    <dbReference type="NCBI Taxonomy" id="73025"/>
    <lineage>
        <taxon>Eukaryota</taxon>
        <taxon>Discoba</taxon>
        <taxon>Euglenozoa</taxon>
        <taxon>Euglenida</taxon>
        <taxon>Spirocuta</taxon>
        <taxon>Euglenophyceae</taxon>
        <taxon>Eutreptiales</taxon>
        <taxon>Eutreptiaceae</taxon>
        <taxon>Eutreptiella</taxon>
    </lineage>
</organism>
<protein>
    <submittedName>
        <fullName evidence="1">Uncharacterized protein</fullName>
    </submittedName>
</protein>